<evidence type="ECO:0000313" key="1">
    <source>
        <dbReference type="EMBL" id="KAG9217962.1"/>
    </source>
</evidence>
<proteinExistence type="predicted"/>
<evidence type="ECO:0000313" key="2">
    <source>
        <dbReference type="Proteomes" id="UP000824881"/>
    </source>
</evidence>
<comment type="caution">
    <text evidence="1">The sequence shown here is derived from an EMBL/GenBank/DDBJ whole genome shotgun (WGS) entry which is preliminary data.</text>
</comment>
<organism evidence="1 2">
    <name type="scientific">Pleurotus cornucopiae</name>
    <name type="common">Cornucopia mushroom</name>
    <dbReference type="NCBI Taxonomy" id="5321"/>
    <lineage>
        <taxon>Eukaryota</taxon>
        <taxon>Fungi</taxon>
        <taxon>Dikarya</taxon>
        <taxon>Basidiomycota</taxon>
        <taxon>Agaricomycotina</taxon>
        <taxon>Agaricomycetes</taxon>
        <taxon>Agaricomycetidae</taxon>
        <taxon>Agaricales</taxon>
        <taxon>Pleurotineae</taxon>
        <taxon>Pleurotaceae</taxon>
        <taxon>Pleurotus</taxon>
    </lineage>
</organism>
<reference evidence="1 2" key="1">
    <citation type="journal article" date="2021" name="Appl. Environ. Microbiol.">
        <title>Genetic linkage and physical mapping for an oyster mushroom Pleurotus cornucopiae and QTL analysis for the trait cap color.</title>
        <authorList>
            <person name="Zhang Y."/>
            <person name="Gao W."/>
            <person name="Sonnenberg A."/>
            <person name="Chen Q."/>
            <person name="Zhang J."/>
            <person name="Huang C."/>
        </authorList>
    </citation>
    <scope>NUCLEOTIDE SEQUENCE [LARGE SCALE GENOMIC DNA]</scope>
    <source>
        <strain evidence="1">CCMSSC00406</strain>
    </source>
</reference>
<protein>
    <submittedName>
        <fullName evidence="1">Uncharacterized protein</fullName>
    </submittedName>
</protein>
<sequence>MINKNLMEDALRLTWLPNELVAEEDVAEEAEATVVVEVEVEATEVVVAVVVTKVEEEAMEEEEEAVSVGNLFPKQCFAPDCLVVCSLDVLRVFIRIPSFA</sequence>
<dbReference type="EMBL" id="WQMT02000011">
    <property type="protein sequence ID" value="KAG9217962.1"/>
    <property type="molecule type" value="Genomic_DNA"/>
</dbReference>
<dbReference type="Proteomes" id="UP000824881">
    <property type="component" value="Unassembled WGS sequence"/>
</dbReference>
<name>A0ACB7II90_PLECO</name>
<gene>
    <name evidence="1" type="ORF">CCMSSC00406_0010280</name>
</gene>
<keyword evidence="2" id="KW-1185">Reference proteome</keyword>
<accession>A0ACB7II90</accession>